<comment type="caution">
    <text evidence="2">The sequence shown here is derived from an EMBL/GenBank/DDBJ whole genome shotgun (WGS) entry which is preliminary data.</text>
</comment>
<keyword evidence="1" id="KW-0812">Transmembrane</keyword>
<feature type="transmembrane region" description="Helical" evidence="1">
    <location>
        <begin position="42"/>
        <end position="65"/>
    </location>
</feature>
<organism evidence="2 3">
    <name type="scientific">Eumeta variegata</name>
    <name type="common">Bagworm moth</name>
    <name type="synonym">Eumeta japonica</name>
    <dbReference type="NCBI Taxonomy" id="151549"/>
    <lineage>
        <taxon>Eukaryota</taxon>
        <taxon>Metazoa</taxon>
        <taxon>Ecdysozoa</taxon>
        <taxon>Arthropoda</taxon>
        <taxon>Hexapoda</taxon>
        <taxon>Insecta</taxon>
        <taxon>Pterygota</taxon>
        <taxon>Neoptera</taxon>
        <taxon>Endopterygota</taxon>
        <taxon>Lepidoptera</taxon>
        <taxon>Glossata</taxon>
        <taxon>Ditrysia</taxon>
        <taxon>Tineoidea</taxon>
        <taxon>Psychidae</taxon>
        <taxon>Oiketicinae</taxon>
        <taxon>Eumeta</taxon>
    </lineage>
</organism>
<sequence>MFLNKEGTEAKLRKEARRSLRAFLRHVRLGELSFKAFGDIRVGLRLIVDIMSLTLTYTVILLQFLKLTGDKLLGAPH</sequence>
<dbReference type="AlphaFoldDB" id="A0A4C1UFN9"/>
<evidence type="ECO:0000256" key="1">
    <source>
        <dbReference type="SAM" id="Phobius"/>
    </source>
</evidence>
<dbReference type="EMBL" id="BGZK01000167">
    <property type="protein sequence ID" value="GBP24960.1"/>
    <property type="molecule type" value="Genomic_DNA"/>
</dbReference>
<keyword evidence="3" id="KW-1185">Reference proteome</keyword>
<proteinExistence type="predicted"/>
<name>A0A4C1UFN9_EUMVA</name>
<dbReference type="Proteomes" id="UP000299102">
    <property type="component" value="Unassembled WGS sequence"/>
</dbReference>
<evidence type="ECO:0008006" key="4">
    <source>
        <dbReference type="Google" id="ProtNLM"/>
    </source>
</evidence>
<protein>
    <recommendedName>
        <fullName evidence="4">Gustatory receptor</fullName>
    </recommendedName>
</protein>
<keyword evidence="1" id="KW-0472">Membrane</keyword>
<gene>
    <name evidence="2" type="ORF">EVAR_12627_1</name>
</gene>
<keyword evidence="1" id="KW-1133">Transmembrane helix</keyword>
<dbReference type="OrthoDB" id="6899244at2759"/>
<evidence type="ECO:0000313" key="3">
    <source>
        <dbReference type="Proteomes" id="UP000299102"/>
    </source>
</evidence>
<evidence type="ECO:0000313" key="2">
    <source>
        <dbReference type="EMBL" id="GBP24960.1"/>
    </source>
</evidence>
<reference evidence="2 3" key="1">
    <citation type="journal article" date="2019" name="Commun. Biol.">
        <title>The bagworm genome reveals a unique fibroin gene that provides high tensile strength.</title>
        <authorList>
            <person name="Kono N."/>
            <person name="Nakamura H."/>
            <person name="Ohtoshi R."/>
            <person name="Tomita M."/>
            <person name="Numata K."/>
            <person name="Arakawa K."/>
        </authorList>
    </citation>
    <scope>NUCLEOTIDE SEQUENCE [LARGE SCALE GENOMIC DNA]</scope>
</reference>
<accession>A0A4C1UFN9</accession>